<protein>
    <recommendedName>
        <fullName evidence="4">Pseudouridine synthase</fullName>
        <ecNumber evidence="4">5.4.99.-</ecNumber>
    </recommendedName>
</protein>
<dbReference type="GO" id="GO:0009982">
    <property type="term" value="F:pseudouridine synthase activity"/>
    <property type="evidence" value="ECO:0007669"/>
    <property type="project" value="InterPro"/>
</dbReference>
<dbReference type="InterPro" id="IPR006145">
    <property type="entry name" value="PsdUridine_synth_RsuA/RluA"/>
</dbReference>
<evidence type="ECO:0000256" key="3">
    <source>
        <dbReference type="PIRSR" id="PIRSR606225-1"/>
    </source>
</evidence>
<evidence type="ECO:0000256" key="5">
    <source>
        <dbReference type="SAM" id="Phobius"/>
    </source>
</evidence>
<evidence type="ECO:0000256" key="4">
    <source>
        <dbReference type="RuleBase" id="RU362028"/>
    </source>
</evidence>
<feature type="active site" evidence="3">
    <location>
        <position position="135"/>
    </location>
</feature>
<keyword evidence="8" id="KW-1185">Reference proteome</keyword>
<comment type="similarity">
    <text evidence="2 4">Belongs to the pseudouridine synthase RluA family.</text>
</comment>
<accession>A0AAE3DDR4</accession>
<comment type="catalytic activity">
    <reaction evidence="1 4">
        <text>a uridine in RNA = a pseudouridine in RNA</text>
        <dbReference type="Rhea" id="RHEA:48348"/>
        <dbReference type="Rhea" id="RHEA-COMP:12068"/>
        <dbReference type="Rhea" id="RHEA-COMP:12069"/>
        <dbReference type="ChEBI" id="CHEBI:65314"/>
        <dbReference type="ChEBI" id="CHEBI:65315"/>
    </reaction>
</comment>
<dbReference type="InterPro" id="IPR006225">
    <property type="entry name" value="PsdUridine_synth_RluC/D"/>
</dbReference>
<name>A0AAE3DDR4_9FIRM</name>
<keyword evidence="5" id="KW-1133">Transmembrane helix</keyword>
<dbReference type="CDD" id="cd02869">
    <property type="entry name" value="PseudoU_synth_RluA_like"/>
    <property type="match status" value="1"/>
</dbReference>
<dbReference type="EMBL" id="JAJEPS010000023">
    <property type="protein sequence ID" value="MCC2127549.1"/>
    <property type="molecule type" value="Genomic_DNA"/>
</dbReference>
<feature type="domain" description="Pseudouridine synthase RsuA/RluA-like" evidence="6">
    <location>
        <begin position="88"/>
        <end position="243"/>
    </location>
</feature>
<keyword evidence="5" id="KW-0472">Membrane</keyword>
<proteinExistence type="inferred from homology"/>
<feature type="transmembrane region" description="Helical" evidence="5">
    <location>
        <begin position="136"/>
        <end position="155"/>
    </location>
</feature>
<dbReference type="Proteomes" id="UP001198220">
    <property type="component" value="Unassembled WGS sequence"/>
</dbReference>
<organism evidence="7 8">
    <name type="scientific">Hominiventricola filiformis</name>
    <dbReference type="NCBI Taxonomy" id="2885352"/>
    <lineage>
        <taxon>Bacteria</taxon>
        <taxon>Bacillati</taxon>
        <taxon>Bacillota</taxon>
        <taxon>Clostridia</taxon>
        <taxon>Lachnospirales</taxon>
        <taxon>Lachnospiraceae</taxon>
        <taxon>Hominiventricola</taxon>
    </lineage>
</organism>
<dbReference type="NCBIfam" id="TIGR00005">
    <property type="entry name" value="rluA_subfam"/>
    <property type="match status" value="1"/>
</dbReference>
<dbReference type="PANTHER" id="PTHR21600:SF87">
    <property type="entry name" value="RNA PSEUDOURIDYLATE SYNTHASE DOMAIN-CONTAINING PROTEIN 1"/>
    <property type="match status" value="1"/>
</dbReference>
<evidence type="ECO:0000313" key="7">
    <source>
        <dbReference type="EMBL" id="MCC2127549.1"/>
    </source>
</evidence>
<gene>
    <name evidence="7" type="ORF">LKD36_15455</name>
</gene>
<evidence type="ECO:0000259" key="6">
    <source>
        <dbReference type="Pfam" id="PF00849"/>
    </source>
</evidence>
<evidence type="ECO:0000256" key="2">
    <source>
        <dbReference type="ARBA" id="ARBA00010876"/>
    </source>
</evidence>
<dbReference type="Pfam" id="PF00849">
    <property type="entry name" value="PseudoU_synth_2"/>
    <property type="match status" value="1"/>
</dbReference>
<dbReference type="PANTHER" id="PTHR21600">
    <property type="entry name" value="MITOCHONDRIAL RNA PSEUDOURIDINE SYNTHASE"/>
    <property type="match status" value="1"/>
</dbReference>
<keyword evidence="5" id="KW-0812">Transmembrane</keyword>
<dbReference type="GO" id="GO:0000455">
    <property type="term" value="P:enzyme-directed rRNA pseudouridine synthesis"/>
    <property type="evidence" value="ECO:0007669"/>
    <property type="project" value="TreeGrafter"/>
</dbReference>
<keyword evidence="4" id="KW-0413">Isomerase</keyword>
<dbReference type="GO" id="GO:0003723">
    <property type="term" value="F:RNA binding"/>
    <property type="evidence" value="ECO:0007669"/>
    <property type="project" value="InterPro"/>
</dbReference>
<dbReference type="EC" id="5.4.99.-" evidence="4"/>
<dbReference type="SUPFAM" id="SSF55120">
    <property type="entry name" value="Pseudouridine synthase"/>
    <property type="match status" value="1"/>
</dbReference>
<dbReference type="GO" id="GO:0140098">
    <property type="term" value="F:catalytic activity, acting on RNA"/>
    <property type="evidence" value="ECO:0007669"/>
    <property type="project" value="UniProtKB-ARBA"/>
</dbReference>
<evidence type="ECO:0000313" key="8">
    <source>
        <dbReference type="Proteomes" id="UP001198220"/>
    </source>
</evidence>
<dbReference type="RefSeq" id="WP_308460157.1">
    <property type="nucleotide sequence ID" value="NZ_JAJEPS010000023.1"/>
</dbReference>
<dbReference type="InterPro" id="IPR050188">
    <property type="entry name" value="RluA_PseudoU_synthase"/>
</dbReference>
<dbReference type="InterPro" id="IPR020103">
    <property type="entry name" value="PsdUridine_synth_cat_dom_sf"/>
</dbReference>
<comment type="function">
    <text evidence="4">Responsible for synthesis of pseudouridine from uracil.</text>
</comment>
<dbReference type="Gene3D" id="3.30.2350.10">
    <property type="entry name" value="Pseudouridine synthase"/>
    <property type="match status" value="1"/>
</dbReference>
<evidence type="ECO:0000256" key="1">
    <source>
        <dbReference type="ARBA" id="ARBA00000073"/>
    </source>
</evidence>
<dbReference type="InterPro" id="IPR006224">
    <property type="entry name" value="PsdUridine_synth_RluA-like_CS"/>
</dbReference>
<dbReference type="PROSITE" id="PS01129">
    <property type="entry name" value="PSI_RLU"/>
    <property type="match status" value="1"/>
</dbReference>
<sequence>MIRTLTYTVTEEEAGVSLLEWLRDKGCSRQVLAHLKNTKGLFKNGERPFAKEPVRSGDQIKLRLTEEAGSEGIVPVCLPFSVVYEDEDLLVIDKPAGLPVHPSINHYENTLANGVMWRCQQTGEPFPFRCINRLDAGTTGLLIIAKNMFSAAVLYSAMKKRKIKRTYLAVASGEIRKPGTVDLPIGRVSDSVIERCIDQEHGERAVTHYEPVAVCKVPGNGSYTMLRLQLETGRTHQIRVHMKAIGHPLAGDYLYAPEDCSADRPLLHSRSLAFTHPVTQEPMKLTAELPEDMKNYAEWKRREEDEI</sequence>
<comment type="caution">
    <text evidence="7">The sequence shown here is derived from an EMBL/GenBank/DDBJ whole genome shotgun (WGS) entry which is preliminary data.</text>
</comment>
<dbReference type="AlphaFoldDB" id="A0AAE3DDR4"/>
<reference evidence="7 8" key="1">
    <citation type="submission" date="2021-10" db="EMBL/GenBank/DDBJ databases">
        <title>Anaerobic single-cell dispensing facilitates the cultivation of human gut bacteria.</title>
        <authorList>
            <person name="Afrizal A."/>
        </authorList>
    </citation>
    <scope>NUCLEOTIDE SEQUENCE [LARGE SCALE GENOMIC DNA]</scope>
    <source>
        <strain evidence="7 8">CLA-AA-H276</strain>
    </source>
</reference>